<name>A0ABS9E307_9PROT</name>
<proteinExistence type="predicted"/>
<accession>A0ABS9E307</accession>
<evidence type="ECO:0000256" key="1">
    <source>
        <dbReference type="ARBA" id="ARBA00001954"/>
    </source>
</evidence>
<feature type="region of interest" description="Disordered" evidence="2">
    <location>
        <begin position="283"/>
        <end position="306"/>
    </location>
</feature>
<comment type="cofactor">
    <cofactor evidence="1">
        <name>Fe(2+)</name>
        <dbReference type="ChEBI" id="CHEBI:29033"/>
    </cofactor>
</comment>
<dbReference type="EMBL" id="JAKGBZ010000035">
    <property type="protein sequence ID" value="MCF3947969.1"/>
    <property type="molecule type" value="Genomic_DNA"/>
</dbReference>
<gene>
    <name evidence="3" type="ORF">L2A60_14915</name>
</gene>
<protein>
    <submittedName>
        <fullName evidence="3">Phytanoyl-CoA dioxygenase family protein</fullName>
    </submittedName>
</protein>
<keyword evidence="3" id="KW-0560">Oxidoreductase</keyword>
<keyword evidence="4" id="KW-1185">Reference proteome</keyword>
<dbReference type="PANTHER" id="PTHR20883">
    <property type="entry name" value="PHYTANOYL-COA DIOXYGENASE DOMAIN CONTAINING 1"/>
    <property type="match status" value="1"/>
</dbReference>
<dbReference type="Proteomes" id="UP001521209">
    <property type="component" value="Unassembled WGS sequence"/>
</dbReference>
<evidence type="ECO:0000313" key="3">
    <source>
        <dbReference type="EMBL" id="MCF3947969.1"/>
    </source>
</evidence>
<dbReference type="Pfam" id="PF05721">
    <property type="entry name" value="PhyH"/>
    <property type="match status" value="1"/>
</dbReference>
<evidence type="ECO:0000256" key="2">
    <source>
        <dbReference type="SAM" id="MobiDB-lite"/>
    </source>
</evidence>
<sequence length="306" mass="33622">MTTSLQKPSSTAINLWTVRLLDDGYCIIPDSVPQTTVKALNDELDDRFARTPFCKGGFYGRRTKRFGALLRRADTVADLIRHPFILEMARNALGSWCDCFNLNLTQAIEIYPDAPAQYPHRDQDMWQGAKGQMQYLLNVIWPLSDFTAENGATLVWPGSHDRAALELPPQGDPIVAEMAPGAALVFLGSTLHGAGANRSTSIRRGIIISYCLGWLKPFENQWLCYPPAIARHFDPELAALVGYSLHRPNLGNYEGQSPAVLLGDNPPDYLAATDALRPDQQAALDGYLAEQTASDDATQPAAHSDP</sequence>
<comment type="caution">
    <text evidence="3">The sequence shown here is derived from an EMBL/GenBank/DDBJ whole genome shotgun (WGS) entry which is preliminary data.</text>
</comment>
<evidence type="ECO:0000313" key="4">
    <source>
        <dbReference type="Proteomes" id="UP001521209"/>
    </source>
</evidence>
<keyword evidence="3" id="KW-0223">Dioxygenase</keyword>
<organism evidence="3 4">
    <name type="scientific">Acidiphilium iwatense</name>
    <dbReference type="NCBI Taxonomy" id="768198"/>
    <lineage>
        <taxon>Bacteria</taxon>
        <taxon>Pseudomonadati</taxon>
        <taxon>Pseudomonadota</taxon>
        <taxon>Alphaproteobacteria</taxon>
        <taxon>Acetobacterales</taxon>
        <taxon>Acidocellaceae</taxon>
        <taxon>Acidiphilium</taxon>
    </lineage>
</organism>
<dbReference type="GO" id="GO:0051213">
    <property type="term" value="F:dioxygenase activity"/>
    <property type="evidence" value="ECO:0007669"/>
    <property type="project" value="UniProtKB-KW"/>
</dbReference>
<dbReference type="PANTHER" id="PTHR20883:SF48">
    <property type="entry name" value="ECTOINE DIOXYGENASE"/>
    <property type="match status" value="1"/>
</dbReference>
<dbReference type="Gene3D" id="2.60.120.620">
    <property type="entry name" value="q2cbj1_9rhob like domain"/>
    <property type="match status" value="1"/>
</dbReference>
<dbReference type="SUPFAM" id="SSF51197">
    <property type="entry name" value="Clavaminate synthase-like"/>
    <property type="match status" value="1"/>
</dbReference>
<reference evidence="3 4" key="1">
    <citation type="submission" date="2022-01" db="EMBL/GenBank/DDBJ databases">
        <authorList>
            <person name="Won M."/>
            <person name="Kim S.-J."/>
            <person name="Kwon S.-W."/>
        </authorList>
    </citation>
    <scope>NUCLEOTIDE SEQUENCE [LARGE SCALE GENOMIC DNA]</scope>
    <source>
        <strain evidence="3 4">KCTC 23505</strain>
    </source>
</reference>
<dbReference type="InterPro" id="IPR008775">
    <property type="entry name" value="Phytyl_CoA_dOase-like"/>
</dbReference>
<dbReference type="RefSeq" id="WP_235705264.1">
    <property type="nucleotide sequence ID" value="NZ_JAKGBZ010000035.1"/>
</dbReference>